<dbReference type="InterPro" id="IPR036909">
    <property type="entry name" value="Cyt_c-like_dom_sf"/>
</dbReference>
<evidence type="ECO:0000256" key="3">
    <source>
        <dbReference type="ARBA" id="ARBA00022723"/>
    </source>
</evidence>
<dbReference type="RefSeq" id="WP_115956442.1">
    <property type="nucleotide sequence ID" value="NZ_CBCRVL010000002.1"/>
</dbReference>
<dbReference type="PRINTS" id="PR00606">
    <property type="entry name" value="CYTCHROMECID"/>
</dbReference>
<feature type="region of interest" description="Disordered" evidence="7">
    <location>
        <begin position="22"/>
        <end position="51"/>
    </location>
</feature>
<accession>A0A3D9CUL4</accession>
<dbReference type="EMBL" id="QNUE01000001">
    <property type="protein sequence ID" value="REC69483.1"/>
    <property type="molecule type" value="Genomic_DNA"/>
</dbReference>
<evidence type="ECO:0000256" key="1">
    <source>
        <dbReference type="ARBA" id="ARBA00022448"/>
    </source>
</evidence>
<dbReference type="OrthoDB" id="9814063at2"/>
<keyword evidence="2 6" id="KW-0349">Heme</keyword>
<dbReference type="Gene3D" id="1.10.760.10">
    <property type="entry name" value="Cytochrome c-like domain"/>
    <property type="match status" value="1"/>
</dbReference>
<dbReference type="PROSITE" id="PS51007">
    <property type="entry name" value="CYTC"/>
    <property type="match status" value="1"/>
</dbReference>
<gene>
    <name evidence="9" type="ORF">DRF59_01060</name>
</gene>
<keyword evidence="5 6" id="KW-0408">Iron</keyword>
<dbReference type="GO" id="GO:0005506">
    <property type="term" value="F:iron ion binding"/>
    <property type="evidence" value="ECO:0007669"/>
    <property type="project" value="InterPro"/>
</dbReference>
<reference evidence="9 10" key="1">
    <citation type="journal article" date="2007" name="Int. J. Syst. Evol. Microbiol.">
        <title>Chryseobacterium flavum sp. nov., isolated from polluted soil.</title>
        <authorList>
            <person name="Zhou Y."/>
            <person name="Dong J."/>
            <person name="Wang X."/>
            <person name="Huang X."/>
            <person name="Zhang K.Y."/>
            <person name="Zhang Y.Q."/>
            <person name="Guo Y.F."/>
            <person name="Lai R."/>
            <person name="Li W.J."/>
        </authorList>
    </citation>
    <scope>NUCLEOTIDE SEQUENCE [LARGE SCALE GENOMIC DNA]</scope>
    <source>
        <strain evidence="9 10">KCTC 12877</strain>
    </source>
</reference>
<feature type="domain" description="Cytochrome c" evidence="8">
    <location>
        <begin position="56"/>
        <end position="139"/>
    </location>
</feature>
<evidence type="ECO:0000259" key="8">
    <source>
        <dbReference type="PROSITE" id="PS51007"/>
    </source>
</evidence>
<dbReference type="GO" id="GO:0009055">
    <property type="term" value="F:electron transfer activity"/>
    <property type="evidence" value="ECO:0007669"/>
    <property type="project" value="InterPro"/>
</dbReference>
<evidence type="ECO:0000256" key="6">
    <source>
        <dbReference type="PIRSR" id="PIRSR602324-1"/>
    </source>
</evidence>
<evidence type="ECO:0000256" key="2">
    <source>
        <dbReference type="ARBA" id="ARBA00022617"/>
    </source>
</evidence>
<dbReference type="AlphaFoldDB" id="A0A3D9CUL4"/>
<protein>
    <submittedName>
        <fullName evidence="9">Cytochrome C</fullName>
    </submittedName>
</protein>
<comment type="PTM">
    <text evidence="6">Binds 1 heme c group covalently per subunit.</text>
</comment>
<evidence type="ECO:0000256" key="7">
    <source>
        <dbReference type="SAM" id="MobiDB-lite"/>
    </source>
</evidence>
<dbReference type="SUPFAM" id="SSF46626">
    <property type="entry name" value="Cytochrome c"/>
    <property type="match status" value="1"/>
</dbReference>
<dbReference type="Proteomes" id="UP000256769">
    <property type="component" value="Unassembled WGS sequence"/>
</dbReference>
<evidence type="ECO:0000256" key="5">
    <source>
        <dbReference type="ARBA" id="ARBA00023004"/>
    </source>
</evidence>
<proteinExistence type="predicted"/>
<sequence length="141" mass="15156">MKKLILTALLFSLTVTSCSDKKEESIPPLQESNVMLDEPKPQNTAPAATPLSGADAEIAEGKSLVEGTDCLSCHKIDSKLVGPAYQDIASKYTDADIDLLAQKVIDGGKGNWGDIPMTPHTGLSKDNAKLMIRYILSLKKQ</sequence>
<feature type="binding site" description="covalent" evidence="6">
    <location>
        <position position="74"/>
    </location>
    <ligand>
        <name>heme c</name>
        <dbReference type="ChEBI" id="CHEBI:61717"/>
    </ligand>
</feature>
<organism evidence="9 10">
    <name type="scientific">Chryseobacterium flavum</name>
    <dbReference type="NCBI Taxonomy" id="415851"/>
    <lineage>
        <taxon>Bacteria</taxon>
        <taxon>Pseudomonadati</taxon>
        <taxon>Bacteroidota</taxon>
        <taxon>Flavobacteriia</taxon>
        <taxon>Flavobacteriales</taxon>
        <taxon>Weeksellaceae</taxon>
        <taxon>Chryseobacterium group</taxon>
        <taxon>Chryseobacterium</taxon>
    </lineage>
</organism>
<dbReference type="InterPro" id="IPR009056">
    <property type="entry name" value="Cyt_c-like_dom"/>
</dbReference>
<name>A0A3D9CUL4_9FLAO</name>
<comment type="caution">
    <text evidence="9">The sequence shown here is derived from an EMBL/GenBank/DDBJ whole genome shotgun (WGS) entry which is preliminary data.</text>
</comment>
<feature type="binding site" description="covalent" evidence="6">
    <location>
        <position position="117"/>
    </location>
    <ligand>
        <name>heme c</name>
        <dbReference type="ChEBI" id="CHEBI:61717"/>
    </ligand>
</feature>
<keyword evidence="10" id="KW-1185">Reference proteome</keyword>
<evidence type="ECO:0000256" key="4">
    <source>
        <dbReference type="ARBA" id="ARBA00022982"/>
    </source>
</evidence>
<dbReference type="InterPro" id="IPR002324">
    <property type="entry name" value="Cyt_c_ID"/>
</dbReference>
<keyword evidence="1" id="KW-0813">Transport</keyword>
<dbReference type="PROSITE" id="PS51257">
    <property type="entry name" value="PROKAR_LIPOPROTEIN"/>
    <property type="match status" value="1"/>
</dbReference>
<dbReference type="Pfam" id="PF00034">
    <property type="entry name" value="Cytochrom_C"/>
    <property type="match status" value="1"/>
</dbReference>
<dbReference type="GO" id="GO:0020037">
    <property type="term" value="F:heme binding"/>
    <property type="evidence" value="ECO:0007669"/>
    <property type="project" value="InterPro"/>
</dbReference>
<feature type="binding site" description="covalent" evidence="6">
    <location>
        <position position="70"/>
    </location>
    <ligand>
        <name>heme c</name>
        <dbReference type="ChEBI" id="CHEBI:61717"/>
    </ligand>
</feature>
<evidence type="ECO:0000313" key="10">
    <source>
        <dbReference type="Proteomes" id="UP000256769"/>
    </source>
</evidence>
<keyword evidence="4" id="KW-0249">Electron transport</keyword>
<keyword evidence="3 6" id="KW-0479">Metal-binding</keyword>
<evidence type="ECO:0000313" key="9">
    <source>
        <dbReference type="EMBL" id="REC69483.1"/>
    </source>
</evidence>